<dbReference type="PRINTS" id="PR00705">
    <property type="entry name" value="PAPAIN"/>
</dbReference>
<dbReference type="GO" id="GO:0008234">
    <property type="term" value="F:cysteine-type peptidase activity"/>
    <property type="evidence" value="ECO:0007669"/>
    <property type="project" value="InterPro"/>
</dbReference>
<keyword evidence="2" id="KW-0865">Zymogen</keyword>
<dbReference type="Proteomes" id="UP000785679">
    <property type="component" value="Unassembled WGS sequence"/>
</dbReference>
<dbReference type="InterPro" id="IPR000668">
    <property type="entry name" value="Peptidase_C1A_C"/>
</dbReference>
<dbReference type="PANTHER" id="PTHR12411">
    <property type="entry name" value="CYSTEINE PROTEASE FAMILY C1-RELATED"/>
    <property type="match status" value="1"/>
</dbReference>
<evidence type="ECO:0000256" key="2">
    <source>
        <dbReference type="ARBA" id="ARBA00023145"/>
    </source>
</evidence>
<dbReference type="SUPFAM" id="SSF54001">
    <property type="entry name" value="Cysteine proteinases"/>
    <property type="match status" value="1"/>
</dbReference>
<gene>
    <name evidence="5" type="ORF">FGO68_gene4383</name>
</gene>
<dbReference type="AlphaFoldDB" id="A0A8J8NFX9"/>
<evidence type="ECO:0000313" key="6">
    <source>
        <dbReference type="Proteomes" id="UP000785679"/>
    </source>
</evidence>
<dbReference type="EMBL" id="RRYP01017140">
    <property type="protein sequence ID" value="TNV74318.1"/>
    <property type="molecule type" value="Genomic_DNA"/>
</dbReference>
<reference evidence="5" key="1">
    <citation type="submission" date="2019-06" db="EMBL/GenBank/DDBJ databases">
        <authorList>
            <person name="Zheng W."/>
        </authorList>
    </citation>
    <scope>NUCLEOTIDE SEQUENCE</scope>
    <source>
        <strain evidence="5">QDHG01</strain>
    </source>
</reference>
<dbReference type="InterPro" id="IPR013128">
    <property type="entry name" value="Peptidase_C1A"/>
</dbReference>
<proteinExistence type="inferred from homology"/>
<protein>
    <recommendedName>
        <fullName evidence="4">Peptidase C1A papain C-terminal domain-containing protein</fullName>
    </recommendedName>
</protein>
<name>A0A8J8NFX9_HALGN</name>
<dbReference type="InterPro" id="IPR025660">
    <property type="entry name" value="Pept_his_AS"/>
</dbReference>
<feature type="compositionally biased region" description="Basic residues" evidence="3">
    <location>
        <begin position="9"/>
        <end position="20"/>
    </location>
</feature>
<dbReference type="OrthoDB" id="640249at2759"/>
<dbReference type="Gene3D" id="3.90.70.10">
    <property type="entry name" value="Cysteine proteinases"/>
    <property type="match status" value="1"/>
</dbReference>
<evidence type="ECO:0000313" key="5">
    <source>
        <dbReference type="EMBL" id="TNV74318.1"/>
    </source>
</evidence>
<evidence type="ECO:0000256" key="3">
    <source>
        <dbReference type="SAM" id="MobiDB-lite"/>
    </source>
</evidence>
<dbReference type="InterPro" id="IPR000169">
    <property type="entry name" value="Pept_cys_AS"/>
</dbReference>
<dbReference type="GO" id="GO:0006508">
    <property type="term" value="P:proteolysis"/>
    <property type="evidence" value="ECO:0007669"/>
    <property type="project" value="InterPro"/>
</dbReference>
<dbReference type="CDD" id="cd02620">
    <property type="entry name" value="Peptidase_C1A_CathepsinB"/>
    <property type="match status" value="1"/>
</dbReference>
<comment type="similarity">
    <text evidence="1">Belongs to the peptidase C1 family.</text>
</comment>
<feature type="domain" description="Peptidase C1A papain C-terminal" evidence="4">
    <location>
        <begin position="35"/>
        <end position="251"/>
    </location>
</feature>
<comment type="caution">
    <text evidence="5">The sequence shown here is derived from an EMBL/GenBank/DDBJ whole genome shotgun (WGS) entry which is preliminary data.</text>
</comment>
<dbReference type="Pfam" id="PF00112">
    <property type="entry name" value="Peptidase_C1"/>
    <property type="match status" value="1"/>
</dbReference>
<evidence type="ECO:0000259" key="4">
    <source>
        <dbReference type="SMART" id="SM00645"/>
    </source>
</evidence>
<accession>A0A8J8NFX9</accession>
<organism evidence="5 6">
    <name type="scientific">Halteria grandinella</name>
    <dbReference type="NCBI Taxonomy" id="5974"/>
    <lineage>
        <taxon>Eukaryota</taxon>
        <taxon>Sar</taxon>
        <taxon>Alveolata</taxon>
        <taxon>Ciliophora</taxon>
        <taxon>Intramacronucleata</taxon>
        <taxon>Spirotrichea</taxon>
        <taxon>Stichotrichia</taxon>
        <taxon>Sporadotrichida</taxon>
        <taxon>Halteriidae</taxon>
        <taxon>Halteria</taxon>
    </lineage>
</organism>
<dbReference type="PROSITE" id="PS00139">
    <property type="entry name" value="THIOL_PROTEASE_CYS"/>
    <property type="match status" value="1"/>
</dbReference>
<feature type="region of interest" description="Disordered" evidence="3">
    <location>
        <begin position="1"/>
        <end position="27"/>
    </location>
</feature>
<keyword evidence="6" id="KW-1185">Reference proteome</keyword>
<dbReference type="InterPro" id="IPR038765">
    <property type="entry name" value="Papain-like_cys_pep_sf"/>
</dbReference>
<dbReference type="SMART" id="SM00645">
    <property type="entry name" value="Pept_C1"/>
    <property type="match status" value="1"/>
</dbReference>
<dbReference type="PROSITE" id="PS00639">
    <property type="entry name" value="THIOL_PROTEASE_HIS"/>
    <property type="match status" value="1"/>
</dbReference>
<evidence type="ECO:0000256" key="1">
    <source>
        <dbReference type="ARBA" id="ARBA00008455"/>
    </source>
</evidence>
<sequence length="258" mass="28683">MNPIQARLSKGRTGHHHKVGKSNQFSSKNKLRQALPDSFDSRLEWPGCIHGVRNQGGCGSCWAFSTAGFLEDRFCIASNGAIDVRLSPQDLITCDHQNGGCNGGFLTPALNYLVSHGVVSDECMPYKGETSYCTYQCADSSSSYRKYHCKAGTLKMLSDVDEIKEELMTNGPMNVGFTVYTDFMSYYSGVYEYVTGWVEGGHAVKLIGWNYLDDRLYWILQNQWGAGWGEDGYFNVFAGEVGLDSTAFACDPDLHEYL</sequence>